<dbReference type="InterPro" id="IPR002052">
    <property type="entry name" value="DNA_methylase_N6_adenine_CS"/>
</dbReference>
<proteinExistence type="predicted"/>
<evidence type="ECO:0000313" key="1">
    <source>
        <dbReference type="EMBL" id="MDW8802453.1"/>
    </source>
</evidence>
<dbReference type="SUPFAM" id="SSF53335">
    <property type="entry name" value="S-adenosyl-L-methionine-dependent methyltransferases"/>
    <property type="match status" value="2"/>
</dbReference>
<gene>
    <name evidence="1" type="ORF">P8V03_14990</name>
</gene>
<sequence length="720" mass="84377">MVKMIYKNIPVKFISGISKKEANSKKPIYQVHKWFGRKTDAIFRSILLSLQLDEDNIDTFSNNYYKDNHDVLKGKIILDPFMGGGVTLVNTLRFGGKVVGIDINPVAWFITKNELQLPNRNKREEYYSIEELTRRLEEEFHKLEESIGREIKEIYTTTICDSDKKIRKEVDIMYILWVKRVKCPSCGKYVRLFPTHSITKVHRKSFENYNVCPRCGEIVRGNELELHCSNCGLNFEKDRGNYKGRNFICSGCGEKFNLIRDIMRKRKTPLSSSMYAIQYYDPDTGKKGFKVPDKEDLNKYNAIRKKAKNITIDISRFIPHSKIPNGYNTKQIQNHNYRYWKQMFNDRQLYYLSRLLEEIDKIPDLIIKELFLCVFSNTINANNMFCIYNSQCMKIEPLFGDHHMAPVMNPVENNIWGTRFGRGSFTKSFKGILQSKKFNYFPYERLIVDGKNSNKVIKNEEFHSEFASDFNELTSKNKNTILRYGSAENLSFLPPRSIDAVITDPPYYSAINYGELSEFFYSWSKLILENKYDFFQSEHIISDDEVTVSEAKGITKDEFIFKLTRCFTEIKRVLKEDAPLILTYNNSCSEGWQALAQPMFNSGFIVEKTYPVHTELRAGLIDNRREKMNYDLIIVARVKENNNNCSIQINEFLEKVEIEFQKTYLELEDENLSVIDMNLIRVGKVFEIYSQCYTNIYKGDTRISFQDILECIYKKIPIVI</sequence>
<dbReference type="RefSeq" id="WP_318798780.1">
    <property type="nucleotide sequence ID" value="NZ_JARUJP010000020.1"/>
</dbReference>
<dbReference type="InterPro" id="IPR029063">
    <property type="entry name" value="SAM-dependent_MTases_sf"/>
</dbReference>
<accession>A0ABU4JWB2</accession>
<dbReference type="PROSITE" id="PS00092">
    <property type="entry name" value="N6_MTASE"/>
    <property type="match status" value="1"/>
</dbReference>
<dbReference type="Proteomes" id="UP001281656">
    <property type="component" value="Unassembled WGS sequence"/>
</dbReference>
<name>A0ABU4JWB2_9CLOT</name>
<keyword evidence="2" id="KW-1185">Reference proteome</keyword>
<evidence type="ECO:0008006" key="3">
    <source>
        <dbReference type="Google" id="ProtNLM"/>
    </source>
</evidence>
<dbReference type="EMBL" id="JARUJP010000020">
    <property type="protein sequence ID" value="MDW8802453.1"/>
    <property type="molecule type" value="Genomic_DNA"/>
</dbReference>
<comment type="caution">
    <text evidence="1">The sequence shown here is derived from an EMBL/GenBank/DDBJ whole genome shotgun (WGS) entry which is preliminary data.</text>
</comment>
<organism evidence="1 2">
    <name type="scientific">Clostridium tanneri</name>
    <dbReference type="NCBI Taxonomy" id="3037988"/>
    <lineage>
        <taxon>Bacteria</taxon>
        <taxon>Bacillati</taxon>
        <taxon>Bacillota</taxon>
        <taxon>Clostridia</taxon>
        <taxon>Eubacteriales</taxon>
        <taxon>Clostridiaceae</taxon>
        <taxon>Clostridium</taxon>
    </lineage>
</organism>
<reference evidence="1 2" key="1">
    <citation type="submission" date="2023-04" db="EMBL/GenBank/DDBJ databases">
        <title>Clostridium tannerae sp. nov., isolated from the fecal material of an alpaca.</title>
        <authorList>
            <person name="Miller S."/>
            <person name="Hendry M."/>
            <person name="King J."/>
            <person name="Sankaranarayanan K."/>
            <person name="Lawson P.A."/>
        </authorList>
    </citation>
    <scope>NUCLEOTIDE SEQUENCE [LARGE SCALE GENOMIC DNA]</scope>
    <source>
        <strain evidence="1 2">A1-XYC3</strain>
    </source>
</reference>
<protein>
    <recommendedName>
        <fullName evidence="3">DNA methylase N-4/N-6 domain-containing protein</fullName>
    </recommendedName>
</protein>
<dbReference type="Gene3D" id="3.40.50.150">
    <property type="entry name" value="Vaccinia Virus protein VP39"/>
    <property type="match status" value="2"/>
</dbReference>
<evidence type="ECO:0000313" key="2">
    <source>
        <dbReference type="Proteomes" id="UP001281656"/>
    </source>
</evidence>